<dbReference type="Pfam" id="PF00076">
    <property type="entry name" value="RRM_1"/>
    <property type="match status" value="1"/>
</dbReference>
<feature type="compositionally biased region" description="Basic and acidic residues" evidence="5">
    <location>
        <begin position="29"/>
        <end position="51"/>
    </location>
</feature>
<dbReference type="GO" id="GO:0006397">
    <property type="term" value="P:mRNA processing"/>
    <property type="evidence" value="ECO:0007669"/>
    <property type="project" value="UniProtKB-KW"/>
</dbReference>
<feature type="region of interest" description="Disordered" evidence="5">
    <location>
        <begin position="1"/>
        <end position="79"/>
    </location>
</feature>
<dbReference type="STRING" id="77020.A0A0M9VPN3"/>
<dbReference type="CDD" id="cd12232">
    <property type="entry name" value="RRM3_U2AF65"/>
    <property type="match status" value="1"/>
</dbReference>
<feature type="domain" description="RRM" evidence="6">
    <location>
        <begin position="159"/>
        <end position="242"/>
    </location>
</feature>
<dbReference type="FunFam" id="3.30.70.330:FF:000097">
    <property type="entry name" value="U2 snRNP auxiliary factor large subunit"/>
    <property type="match status" value="1"/>
</dbReference>
<feature type="domain" description="RRM" evidence="6">
    <location>
        <begin position="264"/>
        <end position="342"/>
    </location>
</feature>
<dbReference type="GO" id="GO:0003723">
    <property type="term" value="F:RNA binding"/>
    <property type="evidence" value="ECO:0007669"/>
    <property type="project" value="UniProtKB-UniRule"/>
</dbReference>
<dbReference type="PROSITE" id="PS50102">
    <property type="entry name" value="RRM"/>
    <property type="match status" value="3"/>
</dbReference>
<evidence type="ECO:0000256" key="3">
    <source>
        <dbReference type="ARBA" id="ARBA00023187"/>
    </source>
</evidence>
<feature type="domain" description="RRM" evidence="6">
    <location>
        <begin position="361"/>
        <end position="455"/>
    </location>
</feature>
<reference evidence="7 8" key="1">
    <citation type="submission" date="2015-07" db="EMBL/GenBank/DDBJ databases">
        <title>Draft Genome Sequence of Malassezia furfur CBS1878 and Malassezia pachydermatis CBS1879.</title>
        <authorList>
            <person name="Triana S."/>
            <person name="Ohm R."/>
            <person name="Gonzalez A."/>
            <person name="DeCock H."/>
            <person name="Restrepo S."/>
            <person name="Celis A."/>
        </authorList>
    </citation>
    <scope>NUCLEOTIDE SEQUENCE [LARGE SCALE GENOMIC DNA]</scope>
    <source>
        <strain evidence="7 8">CBS 1879</strain>
    </source>
</reference>
<dbReference type="EMBL" id="LGAV01000003">
    <property type="protein sequence ID" value="KOS14643.1"/>
    <property type="molecule type" value="Genomic_DNA"/>
</dbReference>
<name>A0A0M9VPN3_9BASI</name>
<dbReference type="OrthoDB" id="10266058at2759"/>
<evidence type="ECO:0000256" key="2">
    <source>
        <dbReference type="ARBA" id="ARBA00022884"/>
    </source>
</evidence>
<dbReference type="PANTHER" id="PTHR23139">
    <property type="entry name" value="RNA-BINDING PROTEIN"/>
    <property type="match status" value="1"/>
</dbReference>
<evidence type="ECO:0000313" key="8">
    <source>
        <dbReference type="Proteomes" id="UP000037751"/>
    </source>
</evidence>
<sequence length="466" mass="51068">MEYRGGDRGPRGGYGGDDDTSWYTRRRYPAHDSDWDDERRPPPRRDGDRRGRGGRGPPTGRRSAGVRLSPPPPGTIRLRDRVVPSSQWDVPAPGFEVLDALAAKSTGLFGAPVNAGAAGMMMMGVRDAMPSTLPPSALPDANPTTAAAVSNAFVQVHARRLHVTGVRSPMTSESLQAFINAKMNERLLCSSGSMEPCFHVRVQDDKGTATLEFRNPDEATNALSLDGVYFVGYPLSIQRPRDYVGPDIVPPPGAVETTVPDGPNKLFIGNVPIFLDEGQVMELLKAFGEVRHFDLIRDEETQRSRGMAYCEFVEEAVTDMACEGLDGLEVGEQRLVVRRVMAPSNAPPADDVQETSDNPTRAMLMLNMVTAEELMDDSEYADIMEDVRSECERHGIVTSVYIPRPLRDGMPGQEPKGVGRVYVQFDTVPACEAAFKAIAGRQFDGRTVICAYVREDAWPEQPVLES</sequence>
<evidence type="ECO:0000259" key="6">
    <source>
        <dbReference type="PROSITE" id="PS50102"/>
    </source>
</evidence>
<dbReference type="SUPFAM" id="SSF54928">
    <property type="entry name" value="RNA-binding domain, RBD"/>
    <property type="match status" value="2"/>
</dbReference>
<dbReference type="InterPro" id="IPR000504">
    <property type="entry name" value="RRM_dom"/>
</dbReference>
<keyword evidence="2 4" id="KW-0694">RNA-binding</keyword>
<dbReference type="GeneID" id="28727594"/>
<keyword evidence="8" id="KW-1185">Reference proteome</keyword>
<dbReference type="AlphaFoldDB" id="A0A0M9VPN3"/>
<keyword evidence="1" id="KW-0507">mRNA processing</keyword>
<dbReference type="InterPro" id="IPR035979">
    <property type="entry name" value="RBD_domain_sf"/>
</dbReference>
<dbReference type="Gene3D" id="3.30.70.330">
    <property type="match status" value="3"/>
</dbReference>
<proteinExistence type="predicted"/>
<dbReference type="VEuPathDB" id="FungiDB:Malapachy_1212"/>
<organism evidence="7 8">
    <name type="scientific">Malassezia pachydermatis</name>
    <dbReference type="NCBI Taxonomy" id="77020"/>
    <lineage>
        <taxon>Eukaryota</taxon>
        <taxon>Fungi</taxon>
        <taxon>Dikarya</taxon>
        <taxon>Basidiomycota</taxon>
        <taxon>Ustilaginomycotina</taxon>
        <taxon>Malasseziomycetes</taxon>
        <taxon>Malasseziales</taxon>
        <taxon>Malasseziaceae</taxon>
        <taxon>Malassezia</taxon>
    </lineage>
</organism>
<dbReference type="InterPro" id="IPR012677">
    <property type="entry name" value="Nucleotide-bd_a/b_plait_sf"/>
</dbReference>
<dbReference type="Proteomes" id="UP000037751">
    <property type="component" value="Unassembled WGS sequence"/>
</dbReference>
<dbReference type="GO" id="GO:0008380">
    <property type="term" value="P:RNA splicing"/>
    <property type="evidence" value="ECO:0007669"/>
    <property type="project" value="UniProtKB-KW"/>
</dbReference>
<evidence type="ECO:0000313" key="7">
    <source>
        <dbReference type="EMBL" id="KOS14643.1"/>
    </source>
</evidence>
<gene>
    <name evidence="7" type="ORF">Malapachy_1212</name>
</gene>
<evidence type="ECO:0000256" key="1">
    <source>
        <dbReference type="ARBA" id="ARBA00022664"/>
    </source>
</evidence>
<accession>A0A0M9VPN3</accession>
<protein>
    <submittedName>
        <fullName evidence="7">Pre-mrna splicing factor u2af large chain</fullName>
    </submittedName>
</protein>
<comment type="caution">
    <text evidence="7">The sequence shown here is derived from an EMBL/GenBank/DDBJ whole genome shotgun (WGS) entry which is preliminary data.</text>
</comment>
<keyword evidence="3" id="KW-0508">mRNA splicing</keyword>
<feature type="compositionally biased region" description="Basic and acidic residues" evidence="5">
    <location>
        <begin position="1"/>
        <end position="10"/>
    </location>
</feature>
<evidence type="ECO:0000256" key="5">
    <source>
        <dbReference type="SAM" id="MobiDB-lite"/>
    </source>
</evidence>
<dbReference type="RefSeq" id="XP_017992275.1">
    <property type="nucleotide sequence ID" value="XM_018135719.1"/>
</dbReference>
<evidence type="ECO:0000256" key="4">
    <source>
        <dbReference type="PROSITE-ProRule" id="PRU00176"/>
    </source>
</evidence>
<dbReference type="SMART" id="SM00360">
    <property type="entry name" value="RRM"/>
    <property type="match status" value="3"/>
</dbReference>